<evidence type="ECO:0000313" key="3">
    <source>
        <dbReference type="Proteomes" id="UP000474104"/>
    </source>
</evidence>
<proteinExistence type="predicted"/>
<protein>
    <submittedName>
        <fullName evidence="2">Uncharacterized protein</fullName>
    </submittedName>
</protein>
<dbReference type="InterPro" id="IPR032675">
    <property type="entry name" value="LRR_dom_sf"/>
</dbReference>
<gene>
    <name evidence="2" type="ORF">FMM80_09580</name>
</gene>
<name>A0A9X5H4M0_9FIRM</name>
<comment type="caution">
    <text evidence="2">The sequence shown here is derived from an EMBL/GenBank/DDBJ whole genome shotgun (WGS) entry which is preliminary data.</text>
</comment>
<dbReference type="OrthoDB" id="2068263at2"/>
<evidence type="ECO:0000256" key="1">
    <source>
        <dbReference type="SAM" id="MobiDB-lite"/>
    </source>
</evidence>
<feature type="compositionally biased region" description="Polar residues" evidence="1">
    <location>
        <begin position="243"/>
        <end position="260"/>
    </location>
</feature>
<accession>A0A9X5H4M0</accession>
<organism evidence="2 3">
    <name type="scientific">Schaedlerella arabinosiphila</name>
    <dbReference type="NCBI Taxonomy" id="2044587"/>
    <lineage>
        <taxon>Bacteria</taxon>
        <taxon>Bacillati</taxon>
        <taxon>Bacillota</taxon>
        <taxon>Clostridia</taxon>
        <taxon>Lachnospirales</taxon>
        <taxon>Lachnospiraceae</taxon>
        <taxon>Schaedlerella</taxon>
    </lineage>
</organism>
<dbReference type="RefSeq" id="WP_004072653.1">
    <property type="nucleotide sequence ID" value="NZ_VIRB01000061.1"/>
</dbReference>
<dbReference type="Gene3D" id="3.80.10.10">
    <property type="entry name" value="Ribonuclease Inhibitor"/>
    <property type="match status" value="1"/>
</dbReference>
<feature type="region of interest" description="Disordered" evidence="1">
    <location>
        <begin position="239"/>
        <end position="354"/>
    </location>
</feature>
<dbReference type="EMBL" id="VIRB01000061">
    <property type="protein sequence ID" value="NDO68917.1"/>
    <property type="molecule type" value="Genomic_DNA"/>
</dbReference>
<evidence type="ECO:0000313" key="2">
    <source>
        <dbReference type="EMBL" id="NDO68917.1"/>
    </source>
</evidence>
<dbReference type="Proteomes" id="UP000474104">
    <property type="component" value="Unassembled WGS sequence"/>
</dbReference>
<sequence length="534" mass="55120">MEETIQAGYGEAGGNHPNRAAGFCALLGMVLLLNQGGTESEGMARTEQEITRVESSDFANQIKGGGLPGQNGILKDAETLVLKMLPLQDGGERNLRLSEAIPEPSLRLPELSDGETVWEAVQETTDRTPGDRMADFTISGESACQTEPGISGAGEGDELLRQTAAGNTADVGMEMNPAVSSGEGAAVEKPVVPEYFPNVGNTVEPMAPEAPSDTGNIVEPIVPEAPSDTGNAVEPIVPETPSDIESSVKPTVPGASSDTGNAVEPIVPEAPSDTGNTVEPIVPETPSDTGNTVDPIVPDIPSDIGSSEKPIVPDIPADIEDVKDPSQPDQDSSLSTGDDDAAADTGAGENQDQDAPSCFLLDEMGMLCGFLPEYAEIADGCLTLPAECTGIRSGAFSGSGAGIVELYIPAGAAVVEEGALSGLVSLEWIDVEPGNPGCTGDCGVLFDSTGTVLLAFPAAWMDVYAVPPCVTRIAGRAFEGTSIYRLDIRDCMGLTFGEQVFGASGGNGIQVAVPEQELELYTDMLAGYAVTVTK</sequence>
<reference evidence="2 3" key="1">
    <citation type="submission" date="2019-07" db="EMBL/GenBank/DDBJ databases">
        <title>Draft genome sequences of 15 bacterial species constituting the stable defined intestinal microbiota of the GM15 gnotobiotic mouse model.</title>
        <authorList>
            <person name="Elie C."/>
            <person name="Mathieu A."/>
            <person name="Saliou A."/>
            <person name="Darnaud M."/>
            <person name="Leulier F."/>
            <person name="Tamellini A."/>
        </authorList>
    </citation>
    <scope>NUCLEOTIDE SEQUENCE [LARGE SCALE GENOMIC DNA]</scope>
    <source>
        <strain evidence="3">ASF 502</strain>
    </source>
</reference>
<dbReference type="AlphaFoldDB" id="A0A9X5H4M0"/>